<evidence type="ECO:0000259" key="3">
    <source>
        <dbReference type="PROSITE" id="PS50234"/>
    </source>
</evidence>
<dbReference type="KEGG" id="jli:EXU32_15725"/>
<dbReference type="EMBL" id="CP036164">
    <property type="protein sequence ID" value="QBF47573.1"/>
    <property type="molecule type" value="Genomic_DNA"/>
</dbReference>
<dbReference type="Pfam" id="PF13519">
    <property type="entry name" value="VWA_2"/>
    <property type="match status" value="1"/>
</dbReference>
<feature type="region of interest" description="Disordered" evidence="1">
    <location>
        <begin position="216"/>
        <end position="239"/>
    </location>
</feature>
<dbReference type="STRING" id="1216970.GCA_001570985_02034"/>
<keyword evidence="2" id="KW-0472">Membrane</keyword>
<dbReference type="RefSeq" id="WP_130630758.1">
    <property type="nucleotide sequence ID" value="NZ_CP036164.1"/>
</dbReference>
<gene>
    <name evidence="4" type="ORF">EXU32_15725</name>
</gene>
<evidence type="ECO:0000313" key="5">
    <source>
        <dbReference type="Proteomes" id="UP000290408"/>
    </source>
</evidence>
<dbReference type="Gene3D" id="3.40.50.410">
    <property type="entry name" value="von Willebrand factor, type A domain"/>
    <property type="match status" value="1"/>
</dbReference>
<organism evidence="4 5">
    <name type="scientific">Janibacter limosus</name>
    <dbReference type="NCBI Taxonomy" id="53458"/>
    <lineage>
        <taxon>Bacteria</taxon>
        <taxon>Bacillati</taxon>
        <taxon>Actinomycetota</taxon>
        <taxon>Actinomycetes</taxon>
        <taxon>Micrococcales</taxon>
        <taxon>Intrasporangiaceae</taxon>
        <taxon>Janibacter</taxon>
    </lineage>
</organism>
<dbReference type="OrthoDB" id="9814325at2"/>
<feature type="transmembrane region" description="Helical" evidence="2">
    <location>
        <begin position="6"/>
        <end position="25"/>
    </location>
</feature>
<evidence type="ECO:0000256" key="1">
    <source>
        <dbReference type="SAM" id="MobiDB-lite"/>
    </source>
</evidence>
<dbReference type="InterPro" id="IPR002035">
    <property type="entry name" value="VWF_A"/>
</dbReference>
<reference evidence="4 5" key="1">
    <citation type="submission" date="2019-02" db="EMBL/GenBank/DDBJ databases">
        <title>Genomic data mining of an Antarctic deep-sea actinobacterium, Janibacterlimosus P3-3-X1.</title>
        <authorList>
            <person name="Liao L."/>
            <person name="Chen B."/>
        </authorList>
    </citation>
    <scope>NUCLEOTIDE SEQUENCE [LARGE SCALE GENOMIC DNA]</scope>
    <source>
        <strain evidence="4 5">P3-3-X1</strain>
    </source>
</reference>
<sequence>MSWHPVIPWPLIIVVGLLLVGFTGWRLAVESRHRVRWGLRLATSLTMVVALLGPAVNGAIARQAASDVNVFFVVDTTTSAMARDYGEGRTRLDGYREDIAKIQEEMPGARFSIITFDFAARVVMPLTTDTQALKTATDNLRAEDSQYSGGSSVTVAQDRLKKTLEGTKERQPERSRIVFYLGDGEQTSSDQPAPFDLPDLIDGGAVLGYGSAQGGQMATTNADGSTGDDVTDSAGKPGVSTIDEKRLEEIAKQLDVPYTHRTGGDIGPAMEDADPGTTVAGAGASIETYTSLVWIAALVMAALLLADLFLVTREIGRLRRVEP</sequence>
<dbReference type="Proteomes" id="UP000290408">
    <property type="component" value="Chromosome"/>
</dbReference>
<accession>A0A4P6N0B1</accession>
<evidence type="ECO:0000313" key="4">
    <source>
        <dbReference type="EMBL" id="QBF47573.1"/>
    </source>
</evidence>
<protein>
    <submittedName>
        <fullName evidence="4">VWA domain-containing protein</fullName>
    </submittedName>
</protein>
<evidence type="ECO:0000256" key="2">
    <source>
        <dbReference type="SAM" id="Phobius"/>
    </source>
</evidence>
<keyword evidence="2" id="KW-0812">Transmembrane</keyword>
<name>A0A4P6N0B1_9MICO</name>
<dbReference type="PROSITE" id="PS50234">
    <property type="entry name" value="VWFA"/>
    <property type="match status" value="1"/>
</dbReference>
<feature type="transmembrane region" description="Helical" evidence="2">
    <location>
        <begin position="37"/>
        <end position="56"/>
    </location>
</feature>
<dbReference type="InterPro" id="IPR036465">
    <property type="entry name" value="vWFA_dom_sf"/>
</dbReference>
<keyword evidence="5" id="KW-1185">Reference proteome</keyword>
<feature type="transmembrane region" description="Helical" evidence="2">
    <location>
        <begin position="292"/>
        <end position="311"/>
    </location>
</feature>
<dbReference type="AlphaFoldDB" id="A0A4P6N0B1"/>
<proteinExistence type="predicted"/>
<dbReference type="SUPFAM" id="SSF53300">
    <property type="entry name" value="vWA-like"/>
    <property type="match status" value="1"/>
</dbReference>
<feature type="domain" description="VWFA" evidence="3">
    <location>
        <begin position="69"/>
        <end position="202"/>
    </location>
</feature>
<keyword evidence="2" id="KW-1133">Transmembrane helix</keyword>